<protein>
    <recommendedName>
        <fullName evidence="2">MobA-like NTP transferase domain-containing protein</fullName>
    </recommendedName>
</protein>
<comment type="caution">
    <text evidence="3">The sequence shown here is derived from an EMBL/GenBank/DDBJ whole genome shotgun (WGS) entry which is preliminary data.</text>
</comment>
<evidence type="ECO:0000259" key="2">
    <source>
        <dbReference type="Pfam" id="PF12804"/>
    </source>
</evidence>
<evidence type="ECO:0000313" key="4">
    <source>
        <dbReference type="Proteomes" id="UP001500655"/>
    </source>
</evidence>
<dbReference type="PANTHER" id="PTHR19136:SF81">
    <property type="entry name" value="MOLYBDENUM COFACTOR GUANYLYLTRANSFERASE"/>
    <property type="match status" value="1"/>
</dbReference>
<evidence type="ECO:0000313" key="3">
    <source>
        <dbReference type="EMBL" id="GAA1769843.1"/>
    </source>
</evidence>
<feature type="domain" description="MobA-like NTP transferase" evidence="2">
    <location>
        <begin position="18"/>
        <end position="166"/>
    </location>
</feature>
<dbReference type="PANTHER" id="PTHR19136">
    <property type="entry name" value="MOLYBDENUM COFACTOR GUANYLYLTRANSFERASE"/>
    <property type="match status" value="1"/>
</dbReference>
<evidence type="ECO:0000256" key="1">
    <source>
        <dbReference type="ARBA" id="ARBA00022679"/>
    </source>
</evidence>
<keyword evidence="1" id="KW-0808">Transferase</keyword>
<dbReference type="InterPro" id="IPR025877">
    <property type="entry name" value="MobA-like_NTP_Trfase"/>
</dbReference>
<dbReference type="EMBL" id="BAAALS010000027">
    <property type="protein sequence ID" value="GAA1769843.1"/>
    <property type="molecule type" value="Genomic_DNA"/>
</dbReference>
<accession>A0ABP4X7K6</accession>
<dbReference type="SUPFAM" id="SSF53448">
    <property type="entry name" value="Nucleotide-diphospho-sugar transferases"/>
    <property type="match status" value="1"/>
</dbReference>
<proteinExistence type="predicted"/>
<reference evidence="4" key="1">
    <citation type="journal article" date="2019" name="Int. J. Syst. Evol. Microbiol.">
        <title>The Global Catalogue of Microorganisms (GCM) 10K type strain sequencing project: providing services to taxonomists for standard genome sequencing and annotation.</title>
        <authorList>
            <consortium name="The Broad Institute Genomics Platform"/>
            <consortium name="The Broad Institute Genome Sequencing Center for Infectious Disease"/>
            <person name="Wu L."/>
            <person name="Ma J."/>
        </authorList>
    </citation>
    <scope>NUCLEOTIDE SEQUENCE [LARGE SCALE GENOMIC DNA]</scope>
    <source>
        <strain evidence="4">JCM 13249</strain>
    </source>
</reference>
<dbReference type="Proteomes" id="UP001500655">
    <property type="component" value="Unassembled WGS sequence"/>
</dbReference>
<organism evidence="3 4">
    <name type="scientific">Luedemannella helvata</name>
    <dbReference type="NCBI Taxonomy" id="349315"/>
    <lineage>
        <taxon>Bacteria</taxon>
        <taxon>Bacillati</taxon>
        <taxon>Actinomycetota</taxon>
        <taxon>Actinomycetes</taxon>
        <taxon>Micromonosporales</taxon>
        <taxon>Micromonosporaceae</taxon>
        <taxon>Luedemannella</taxon>
    </lineage>
</organism>
<dbReference type="InterPro" id="IPR029044">
    <property type="entry name" value="Nucleotide-diphossugar_trans"/>
</dbReference>
<dbReference type="Pfam" id="PF12804">
    <property type="entry name" value="NTP_transf_3"/>
    <property type="match status" value="1"/>
</dbReference>
<name>A0ABP4X7K6_9ACTN</name>
<sequence length="218" mass="21793">MRADPRPAHDHCVTGYSAIVVAGGAGRRMAASGPKPAVPVSGVPMLVRVLTAVAAARPRVVVGPDTLIGLLPADVIVTLEAPPGGGPAAGAAAGLAAIGPAGPDVVVLLAADLPFLAEDDVTELVTAARAAGVDGAVAVDADGRDQWLCGAWSAGALRARLDQVGEPAGLSLRALLGGLRVRRVALAGRGAGRPAPTFDCDTVDDLRRAEEWSDDQSG</sequence>
<gene>
    <name evidence="3" type="ORF">GCM10009681_46580</name>
</gene>
<keyword evidence="4" id="KW-1185">Reference proteome</keyword>
<dbReference type="Gene3D" id="3.90.550.10">
    <property type="entry name" value="Spore Coat Polysaccharide Biosynthesis Protein SpsA, Chain A"/>
    <property type="match status" value="1"/>
</dbReference>